<accession>A0A086Z257</accession>
<dbReference type="GO" id="GO:0003723">
    <property type="term" value="F:RNA binding"/>
    <property type="evidence" value="ECO:0007669"/>
    <property type="project" value="UniProtKB-UniRule"/>
</dbReference>
<dbReference type="CDD" id="cd22533">
    <property type="entry name" value="KH-II_YlqC-like"/>
    <property type="match status" value="1"/>
</dbReference>
<comment type="function">
    <text evidence="3">A probable RNA-binding protein.</text>
</comment>
<dbReference type="RefSeq" id="WP_033504697.1">
    <property type="nucleotide sequence ID" value="NZ_CP011786.1"/>
</dbReference>
<dbReference type="HAMAP" id="MF_00088">
    <property type="entry name" value="KhpA"/>
    <property type="match status" value="1"/>
</dbReference>
<gene>
    <name evidence="3" type="primary">khpA</name>
    <name evidence="4" type="ORF">BACT_1311</name>
</gene>
<dbReference type="eggNOG" id="COG1837">
    <property type="taxonomic scope" value="Bacteria"/>
</dbReference>
<evidence type="ECO:0000256" key="2">
    <source>
        <dbReference type="ARBA" id="ARBA00022884"/>
    </source>
</evidence>
<keyword evidence="1 3" id="KW-0963">Cytoplasm</keyword>
<dbReference type="AlphaFoldDB" id="A0A086Z257"/>
<dbReference type="OrthoDB" id="9812389at2"/>
<dbReference type="PROSITE" id="PS50084">
    <property type="entry name" value="KH_TYPE_1"/>
    <property type="match status" value="1"/>
</dbReference>
<dbReference type="GO" id="GO:0005737">
    <property type="term" value="C:cytoplasm"/>
    <property type="evidence" value="ECO:0007669"/>
    <property type="project" value="UniProtKB-SubCell"/>
</dbReference>
<proteinExistence type="inferred from homology"/>
<comment type="caution">
    <text evidence="4">The sequence shown here is derived from an EMBL/GenBank/DDBJ whole genome shotgun (WGS) entry which is preliminary data.</text>
</comment>
<comment type="subcellular location">
    <subcellularLocation>
        <location evidence="3">Cytoplasm</location>
    </subcellularLocation>
</comment>
<dbReference type="STRING" id="1437605.AB656_07310"/>
<dbReference type="Pfam" id="PF13083">
    <property type="entry name" value="KH_KhpA-B"/>
    <property type="match status" value="1"/>
</dbReference>
<name>A0A086Z257_9BIFI</name>
<evidence type="ECO:0000313" key="4">
    <source>
        <dbReference type="EMBL" id="KFI40607.1"/>
    </source>
</evidence>
<dbReference type="Gene3D" id="3.30.300.20">
    <property type="match status" value="1"/>
</dbReference>
<keyword evidence="2 3" id="KW-0694">RNA-binding</keyword>
<sequence>MLAQAVEHLIKNIVDFPDDVSVRSHENARGELLRVRVNPEDIGRVIGRNGRTANAVRTVAQAISDHKIRVDIMDVRR</sequence>
<dbReference type="PATRIC" id="fig|1437605.7.peg.1497"/>
<dbReference type="EMBL" id="JGYK01000001">
    <property type="protein sequence ID" value="KFI40607.1"/>
    <property type="molecule type" value="Genomic_DNA"/>
</dbReference>
<organism evidence="4 5">
    <name type="scientific">Bifidobacterium actinocoloniiforme DSM 22766</name>
    <dbReference type="NCBI Taxonomy" id="1437605"/>
    <lineage>
        <taxon>Bacteria</taxon>
        <taxon>Bacillati</taxon>
        <taxon>Actinomycetota</taxon>
        <taxon>Actinomycetes</taxon>
        <taxon>Bifidobacteriales</taxon>
        <taxon>Bifidobacteriaceae</taxon>
        <taxon>Bifidobacterium</taxon>
    </lineage>
</organism>
<protein>
    <recommendedName>
        <fullName evidence="3">RNA-binding protein KhpA</fullName>
    </recommendedName>
    <alternativeName>
        <fullName evidence="3">KH-domain protein A</fullName>
    </alternativeName>
</protein>
<evidence type="ECO:0000313" key="5">
    <source>
        <dbReference type="Proteomes" id="UP000029015"/>
    </source>
</evidence>
<dbReference type="NCBIfam" id="NF002761">
    <property type="entry name" value="PRK02821.1"/>
    <property type="match status" value="1"/>
</dbReference>
<dbReference type="SUPFAM" id="SSF54814">
    <property type="entry name" value="Prokaryotic type KH domain (KH-domain type II)"/>
    <property type="match status" value="1"/>
</dbReference>
<dbReference type="PANTHER" id="PTHR34654">
    <property type="entry name" value="UPF0109 PROTEIN SCO5592"/>
    <property type="match status" value="1"/>
</dbReference>
<reference evidence="4 5" key="1">
    <citation type="submission" date="2014-03" db="EMBL/GenBank/DDBJ databases">
        <title>Genomics of Bifidobacteria.</title>
        <authorList>
            <person name="Ventura M."/>
            <person name="Milani C."/>
            <person name="Lugli G.A."/>
        </authorList>
    </citation>
    <scope>NUCLEOTIDE SEQUENCE [LARGE SCALE GENOMIC DNA]</scope>
    <source>
        <strain evidence="4 5">DSM 22766</strain>
    </source>
</reference>
<keyword evidence="5" id="KW-1185">Reference proteome</keyword>
<comment type="similarity">
    <text evidence="3">Belongs to the KhpA RNA-binding protein family.</text>
</comment>
<dbReference type="InterPro" id="IPR020627">
    <property type="entry name" value="KhpA"/>
</dbReference>
<dbReference type="KEGG" id="bact:AB656_07310"/>
<dbReference type="PANTHER" id="PTHR34654:SF1">
    <property type="entry name" value="RNA-BINDING PROTEIN KHPA"/>
    <property type="match status" value="1"/>
</dbReference>
<evidence type="ECO:0000256" key="3">
    <source>
        <dbReference type="HAMAP-Rule" id="MF_00088"/>
    </source>
</evidence>
<dbReference type="InterPro" id="IPR009019">
    <property type="entry name" value="KH_sf_prok-type"/>
</dbReference>
<dbReference type="InterPro" id="IPR015946">
    <property type="entry name" value="KH_dom-like_a/b"/>
</dbReference>
<evidence type="ECO:0000256" key="1">
    <source>
        <dbReference type="ARBA" id="ARBA00022490"/>
    </source>
</evidence>
<dbReference type="Proteomes" id="UP000029015">
    <property type="component" value="Unassembled WGS sequence"/>
</dbReference>